<sequence length="237" mass="26001">MSSNIKHLAKIVLFSVPVLLSTACRTDPVQANDQEHVDQNMNSIFNLVESNNIQALQSFIRNNPQSITQRNARQETALMQALYQDKFEIATQLILAGADVNAQDAMQNTPFLYAGAEGDTEIVKLALQHGAKFDIYNRYKGTALIPAAEKGHVETVALLANTPNYPINHVNRLGWTALMEAVILSDGGPKHQQTLKILLDAGADANIADHQGVTPLQHAKSRHFTAMVQLLENRGAK</sequence>
<keyword evidence="5" id="KW-1185">Reference proteome</keyword>
<protein>
    <submittedName>
        <fullName evidence="4">Uncharacterized protein</fullName>
    </submittedName>
</protein>
<dbReference type="GO" id="GO:0004842">
    <property type="term" value="F:ubiquitin-protein transferase activity"/>
    <property type="evidence" value="ECO:0007669"/>
    <property type="project" value="TreeGrafter"/>
</dbReference>
<dbReference type="Gene3D" id="1.25.40.20">
    <property type="entry name" value="Ankyrin repeat-containing domain"/>
    <property type="match status" value="1"/>
</dbReference>
<dbReference type="InterPro" id="IPR002110">
    <property type="entry name" value="Ankyrin_rpt"/>
</dbReference>
<keyword evidence="2 3" id="KW-0040">ANK repeat</keyword>
<evidence type="ECO:0000256" key="1">
    <source>
        <dbReference type="ARBA" id="ARBA00022737"/>
    </source>
</evidence>
<evidence type="ECO:0000313" key="5">
    <source>
        <dbReference type="Proteomes" id="UP000294963"/>
    </source>
</evidence>
<name>A0A4R1XP18_ACICA</name>
<proteinExistence type="predicted"/>
<accession>A0A4R1XP18</accession>
<evidence type="ECO:0000256" key="2">
    <source>
        <dbReference type="ARBA" id="ARBA00023043"/>
    </source>
</evidence>
<dbReference type="Pfam" id="PF12796">
    <property type="entry name" value="Ank_2"/>
    <property type="match status" value="1"/>
</dbReference>
<dbReference type="PROSITE" id="PS51257">
    <property type="entry name" value="PROKAR_LIPOPROTEIN"/>
    <property type="match status" value="1"/>
</dbReference>
<dbReference type="AlphaFoldDB" id="A0A4R1XP18"/>
<organism evidence="4 5">
    <name type="scientific">Acinetobacter calcoaceticus</name>
    <dbReference type="NCBI Taxonomy" id="471"/>
    <lineage>
        <taxon>Bacteria</taxon>
        <taxon>Pseudomonadati</taxon>
        <taxon>Pseudomonadota</taxon>
        <taxon>Gammaproteobacteria</taxon>
        <taxon>Moraxellales</taxon>
        <taxon>Moraxellaceae</taxon>
        <taxon>Acinetobacter</taxon>
        <taxon>Acinetobacter calcoaceticus/baumannii complex</taxon>
    </lineage>
</organism>
<reference evidence="4 5" key="1">
    <citation type="submission" date="2019-03" db="EMBL/GenBank/DDBJ databases">
        <title>Genomic analyses of the natural microbiome of Caenorhabditis elegans.</title>
        <authorList>
            <person name="Samuel B."/>
        </authorList>
    </citation>
    <scope>NUCLEOTIDE SEQUENCE [LARGE SCALE GENOMIC DNA]</scope>
    <source>
        <strain evidence="4 5">JUb89</strain>
    </source>
</reference>
<dbReference type="GO" id="GO:0085020">
    <property type="term" value="P:protein K6-linked ubiquitination"/>
    <property type="evidence" value="ECO:0007669"/>
    <property type="project" value="TreeGrafter"/>
</dbReference>
<evidence type="ECO:0000313" key="4">
    <source>
        <dbReference type="EMBL" id="TCM65209.1"/>
    </source>
</evidence>
<dbReference type="Pfam" id="PF00023">
    <property type="entry name" value="Ank"/>
    <property type="match status" value="1"/>
</dbReference>
<dbReference type="PANTHER" id="PTHR24171">
    <property type="entry name" value="ANKYRIN REPEAT DOMAIN-CONTAINING PROTEIN 39-RELATED"/>
    <property type="match status" value="1"/>
</dbReference>
<dbReference type="Proteomes" id="UP000294963">
    <property type="component" value="Unassembled WGS sequence"/>
</dbReference>
<keyword evidence="1" id="KW-0677">Repeat</keyword>
<dbReference type="SMART" id="SM00248">
    <property type="entry name" value="ANK"/>
    <property type="match status" value="4"/>
</dbReference>
<dbReference type="PANTHER" id="PTHR24171:SF8">
    <property type="entry name" value="BRCA1-ASSOCIATED RING DOMAIN PROTEIN 1"/>
    <property type="match status" value="1"/>
</dbReference>
<dbReference type="EMBL" id="SLVJ01000015">
    <property type="protein sequence ID" value="TCM65209.1"/>
    <property type="molecule type" value="Genomic_DNA"/>
</dbReference>
<feature type="repeat" description="ANK" evidence="3">
    <location>
        <begin position="73"/>
        <end position="105"/>
    </location>
</feature>
<feature type="repeat" description="ANK" evidence="3">
    <location>
        <begin position="106"/>
        <end position="138"/>
    </location>
</feature>
<feature type="repeat" description="ANK" evidence="3">
    <location>
        <begin position="173"/>
        <end position="210"/>
    </location>
</feature>
<gene>
    <name evidence="4" type="ORF">EC844_11547</name>
</gene>
<dbReference type="PROSITE" id="PS50088">
    <property type="entry name" value="ANK_REPEAT"/>
    <property type="match status" value="3"/>
</dbReference>
<dbReference type="SUPFAM" id="SSF48403">
    <property type="entry name" value="Ankyrin repeat"/>
    <property type="match status" value="1"/>
</dbReference>
<dbReference type="InterPro" id="IPR036770">
    <property type="entry name" value="Ankyrin_rpt-contain_sf"/>
</dbReference>
<comment type="caution">
    <text evidence="4">The sequence shown here is derived from an EMBL/GenBank/DDBJ whole genome shotgun (WGS) entry which is preliminary data.</text>
</comment>
<evidence type="ECO:0000256" key="3">
    <source>
        <dbReference type="PROSITE-ProRule" id="PRU00023"/>
    </source>
</evidence>